<sequence length="93" mass="10267">MNRQQRIHAALTSSFAPVRLFVIDESHHHAGHQPDMTGEGETHFRVRIESDAFAGKSRIERHRAVNAVLAGEFDKGLHALAVEAAGTGEATRW</sequence>
<reference evidence="2 3" key="1">
    <citation type="journal article" date="2013" name="Int. J. Syst. Evol. Microbiol.">
        <title>Hoeflea suaedae sp. nov., an endophytic bacterium isolated from the root of the halophyte Suaeda maritima.</title>
        <authorList>
            <person name="Chung E.J."/>
            <person name="Park J.A."/>
            <person name="Pramanik P."/>
            <person name="Bibi F."/>
            <person name="Jeon C.O."/>
            <person name="Chung Y.R."/>
        </authorList>
    </citation>
    <scope>NUCLEOTIDE SEQUENCE [LARGE SCALE GENOMIC DNA]</scope>
    <source>
        <strain evidence="2 3">YC6898</strain>
    </source>
</reference>
<name>A0A4R5PI53_9HYPH</name>
<evidence type="ECO:0000313" key="2">
    <source>
        <dbReference type="EMBL" id="TDH34811.1"/>
    </source>
</evidence>
<dbReference type="InterPro" id="IPR036065">
    <property type="entry name" value="BolA-like_sf"/>
</dbReference>
<dbReference type="EMBL" id="SMSI01000003">
    <property type="protein sequence ID" value="TDH34811.1"/>
    <property type="molecule type" value="Genomic_DNA"/>
</dbReference>
<dbReference type="InterPro" id="IPR002634">
    <property type="entry name" value="BolA"/>
</dbReference>
<keyword evidence="3" id="KW-1185">Reference proteome</keyword>
<dbReference type="SUPFAM" id="SSF82657">
    <property type="entry name" value="BolA-like"/>
    <property type="match status" value="1"/>
</dbReference>
<dbReference type="AlphaFoldDB" id="A0A4R5PI53"/>
<comment type="similarity">
    <text evidence="1">Belongs to the BolA/IbaG family.</text>
</comment>
<accession>A0A4R5PI53</accession>
<organism evidence="2 3">
    <name type="scientific">Pseudohoeflea suaedae</name>
    <dbReference type="NCBI Taxonomy" id="877384"/>
    <lineage>
        <taxon>Bacteria</taxon>
        <taxon>Pseudomonadati</taxon>
        <taxon>Pseudomonadota</taxon>
        <taxon>Alphaproteobacteria</taxon>
        <taxon>Hyphomicrobiales</taxon>
        <taxon>Rhizobiaceae</taxon>
        <taxon>Pseudohoeflea</taxon>
    </lineage>
</organism>
<dbReference type="PANTHER" id="PTHR46230:SF7">
    <property type="entry name" value="BOLA-LIKE PROTEIN 1"/>
    <property type="match status" value="1"/>
</dbReference>
<proteinExistence type="inferred from homology"/>
<dbReference type="Gene3D" id="3.30.300.90">
    <property type="entry name" value="BolA-like"/>
    <property type="match status" value="1"/>
</dbReference>
<gene>
    <name evidence="2" type="ORF">E2A64_13770</name>
</gene>
<evidence type="ECO:0000256" key="1">
    <source>
        <dbReference type="RuleBase" id="RU003860"/>
    </source>
</evidence>
<dbReference type="RefSeq" id="WP_133285096.1">
    <property type="nucleotide sequence ID" value="NZ_SMSI01000003.1"/>
</dbReference>
<dbReference type="PIRSF" id="PIRSF003113">
    <property type="entry name" value="BolA"/>
    <property type="match status" value="1"/>
</dbReference>
<dbReference type="PANTHER" id="PTHR46230">
    <property type="match status" value="1"/>
</dbReference>
<evidence type="ECO:0000313" key="3">
    <source>
        <dbReference type="Proteomes" id="UP000295131"/>
    </source>
</evidence>
<protein>
    <submittedName>
        <fullName evidence="2">BolA family transcriptional regulator</fullName>
    </submittedName>
</protein>
<dbReference type="Proteomes" id="UP000295131">
    <property type="component" value="Unassembled WGS sequence"/>
</dbReference>
<dbReference type="OrthoDB" id="9811118at2"/>
<comment type="caution">
    <text evidence="2">The sequence shown here is derived from an EMBL/GenBank/DDBJ whole genome shotgun (WGS) entry which is preliminary data.</text>
</comment>
<dbReference type="GO" id="GO:0016226">
    <property type="term" value="P:iron-sulfur cluster assembly"/>
    <property type="evidence" value="ECO:0007669"/>
    <property type="project" value="TreeGrafter"/>
</dbReference>
<dbReference type="Pfam" id="PF01722">
    <property type="entry name" value="BolA"/>
    <property type="match status" value="1"/>
</dbReference>